<sequence>MSAPSSSSSNRFPRRTRINDYYSDEEEPHPQKKPSPIRKGIMKRTPRPTPQSRAMYELGLEDRIMEQPRRRPLLNRSSSSGRIPSVSRYADNLPTRSKKNSFSIPAQGYFHSVPTSPMENFKRRTSFPRRLSDSTRRPALDRSMSFQGYPNPPPHHPAINHPIYNGNMGDFYEPEANTAMWPRPSLHHSPPSFPPPPPPMMPMMPVVQPPVWNFMPPHDVWSGVPPIKEPTMNEEIKDEIPEPKIPAPPPAESVMPRIMPEPRRRSLFSQLFGSRNESNKKAQEYEKLGTFWCWRVNTPDSVTPLHFESFSLSNQKLIQRKIKKGQSGNIFLNKEKKLPGVIMIDVNQGRGCCMANEGHFLQLELKKEQYNPGDQYVFQG</sequence>
<dbReference type="EMBL" id="PJQM01004340">
    <property type="protein sequence ID" value="RCH84806.1"/>
    <property type="molecule type" value="Genomic_DNA"/>
</dbReference>
<evidence type="ECO:0000313" key="2">
    <source>
        <dbReference type="EMBL" id="RCH84806.1"/>
    </source>
</evidence>
<proteinExistence type="predicted"/>
<evidence type="ECO:0000256" key="1">
    <source>
        <dbReference type="SAM" id="MobiDB-lite"/>
    </source>
</evidence>
<accession>A0A367J4H3</accession>
<dbReference type="STRING" id="4846.A0A367J4H3"/>
<feature type="compositionally biased region" description="Basic and acidic residues" evidence="1">
    <location>
        <begin position="60"/>
        <end position="69"/>
    </location>
</feature>
<organism evidence="2 3">
    <name type="scientific">Rhizopus stolonifer</name>
    <name type="common">Rhizopus nigricans</name>
    <dbReference type="NCBI Taxonomy" id="4846"/>
    <lineage>
        <taxon>Eukaryota</taxon>
        <taxon>Fungi</taxon>
        <taxon>Fungi incertae sedis</taxon>
        <taxon>Mucoromycota</taxon>
        <taxon>Mucoromycotina</taxon>
        <taxon>Mucoromycetes</taxon>
        <taxon>Mucorales</taxon>
        <taxon>Mucorineae</taxon>
        <taxon>Rhizopodaceae</taxon>
        <taxon>Rhizopus</taxon>
    </lineage>
</organism>
<reference evidence="2 3" key="1">
    <citation type="journal article" date="2018" name="G3 (Bethesda)">
        <title>Phylogenetic and Phylogenomic Definition of Rhizopus Species.</title>
        <authorList>
            <person name="Gryganskyi A.P."/>
            <person name="Golan J."/>
            <person name="Dolatabadi S."/>
            <person name="Mondo S."/>
            <person name="Robb S."/>
            <person name="Idnurm A."/>
            <person name="Muszewska A."/>
            <person name="Steczkiewicz K."/>
            <person name="Masonjones S."/>
            <person name="Liao H.L."/>
            <person name="Gajdeczka M.T."/>
            <person name="Anike F."/>
            <person name="Vuek A."/>
            <person name="Anishchenko I.M."/>
            <person name="Voigt K."/>
            <person name="de Hoog G.S."/>
            <person name="Smith M.E."/>
            <person name="Heitman J."/>
            <person name="Vilgalys R."/>
            <person name="Stajich J.E."/>
        </authorList>
    </citation>
    <scope>NUCLEOTIDE SEQUENCE [LARGE SCALE GENOMIC DNA]</scope>
    <source>
        <strain evidence="2 3">LSU 92-RS-03</strain>
    </source>
</reference>
<feature type="compositionally biased region" description="Basic residues" evidence="1">
    <location>
        <begin position="31"/>
        <end position="46"/>
    </location>
</feature>
<name>A0A367J4H3_RHIST</name>
<dbReference type="Proteomes" id="UP000253551">
    <property type="component" value="Unassembled WGS sequence"/>
</dbReference>
<feature type="region of interest" description="Disordered" evidence="1">
    <location>
        <begin position="1"/>
        <end position="100"/>
    </location>
</feature>
<feature type="compositionally biased region" description="Low complexity" evidence="1">
    <location>
        <begin position="74"/>
        <end position="88"/>
    </location>
</feature>
<evidence type="ECO:0000313" key="3">
    <source>
        <dbReference type="Proteomes" id="UP000253551"/>
    </source>
</evidence>
<dbReference type="AlphaFoldDB" id="A0A367J4H3"/>
<dbReference type="OrthoDB" id="2287584at2759"/>
<comment type="caution">
    <text evidence="2">The sequence shown here is derived from an EMBL/GenBank/DDBJ whole genome shotgun (WGS) entry which is preliminary data.</text>
</comment>
<gene>
    <name evidence="2" type="ORF">CU098_005553</name>
</gene>
<keyword evidence="3" id="KW-1185">Reference proteome</keyword>
<protein>
    <submittedName>
        <fullName evidence="2">Uncharacterized protein</fullName>
    </submittedName>
</protein>